<feature type="signal peptide" evidence="5">
    <location>
        <begin position="1"/>
        <end position="20"/>
    </location>
</feature>
<evidence type="ECO:0000256" key="3">
    <source>
        <dbReference type="PROSITE-ProRule" id="PRU00261"/>
    </source>
</evidence>
<evidence type="ECO:0000256" key="2">
    <source>
        <dbReference type="ARBA" id="ARBA00023157"/>
    </source>
</evidence>
<dbReference type="InterPro" id="IPR001002">
    <property type="entry name" value="Chitin-bd_1"/>
</dbReference>
<dbReference type="Proteomes" id="UP001174934">
    <property type="component" value="Unassembled WGS sequence"/>
</dbReference>
<dbReference type="EMBL" id="JAULSR010000009">
    <property type="protein sequence ID" value="KAK0612503.1"/>
    <property type="molecule type" value="Genomic_DNA"/>
</dbReference>
<name>A0AA39TZB5_9PEZI</name>
<gene>
    <name evidence="7" type="ORF">B0T17DRAFT_511690</name>
</gene>
<feature type="domain" description="Chitin-binding type-1" evidence="6">
    <location>
        <begin position="299"/>
        <end position="345"/>
    </location>
</feature>
<organism evidence="7 8">
    <name type="scientific">Bombardia bombarda</name>
    <dbReference type="NCBI Taxonomy" id="252184"/>
    <lineage>
        <taxon>Eukaryota</taxon>
        <taxon>Fungi</taxon>
        <taxon>Dikarya</taxon>
        <taxon>Ascomycota</taxon>
        <taxon>Pezizomycotina</taxon>
        <taxon>Sordariomycetes</taxon>
        <taxon>Sordariomycetidae</taxon>
        <taxon>Sordariales</taxon>
        <taxon>Lasiosphaeriaceae</taxon>
        <taxon>Bombardia</taxon>
    </lineage>
</organism>
<protein>
    <recommendedName>
        <fullName evidence="6">Chitin-binding type-1 domain-containing protein</fullName>
    </recommendedName>
</protein>
<evidence type="ECO:0000256" key="1">
    <source>
        <dbReference type="ARBA" id="ARBA00022669"/>
    </source>
</evidence>
<dbReference type="SMART" id="SM00270">
    <property type="entry name" value="ChtBD1"/>
    <property type="match status" value="3"/>
</dbReference>
<dbReference type="PANTHER" id="PTHR47849">
    <property type="entry name" value="CHITIN-BINDING LECTIN 1"/>
    <property type="match status" value="1"/>
</dbReference>
<evidence type="ECO:0000259" key="6">
    <source>
        <dbReference type="PROSITE" id="PS50941"/>
    </source>
</evidence>
<comment type="caution">
    <text evidence="3">Lacks conserved residue(s) required for the propagation of feature annotation.</text>
</comment>
<reference evidence="7" key="1">
    <citation type="submission" date="2023-06" db="EMBL/GenBank/DDBJ databases">
        <title>Genome-scale phylogeny and comparative genomics of the fungal order Sordariales.</title>
        <authorList>
            <consortium name="Lawrence Berkeley National Laboratory"/>
            <person name="Hensen N."/>
            <person name="Bonometti L."/>
            <person name="Westerberg I."/>
            <person name="Brannstrom I.O."/>
            <person name="Guillou S."/>
            <person name="Cros-Aarteil S."/>
            <person name="Calhoun S."/>
            <person name="Haridas S."/>
            <person name="Kuo A."/>
            <person name="Mondo S."/>
            <person name="Pangilinan J."/>
            <person name="Riley R."/>
            <person name="LaButti K."/>
            <person name="Andreopoulos B."/>
            <person name="Lipzen A."/>
            <person name="Chen C."/>
            <person name="Yanf M."/>
            <person name="Daum C."/>
            <person name="Ng V."/>
            <person name="Clum A."/>
            <person name="Steindorff A."/>
            <person name="Ohm R."/>
            <person name="Martin F."/>
            <person name="Silar P."/>
            <person name="Natvig D."/>
            <person name="Lalanne C."/>
            <person name="Gautier V."/>
            <person name="Ament-velasquez S.L."/>
            <person name="Kruys A."/>
            <person name="Hutchinson M.I."/>
            <person name="Powell A.J."/>
            <person name="Barry K."/>
            <person name="Miller A.N."/>
            <person name="Grigoriev I.V."/>
            <person name="Debuchy R."/>
            <person name="Gladieux P."/>
            <person name="Thoren M.H."/>
            <person name="Johannesson H."/>
        </authorList>
    </citation>
    <scope>NUCLEOTIDE SEQUENCE</scope>
    <source>
        <strain evidence="7">SMH3391-2</strain>
    </source>
</reference>
<feature type="domain" description="Chitin-binding type-1" evidence="6">
    <location>
        <begin position="186"/>
        <end position="231"/>
    </location>
</feature>
<feature type="disulfide bond" evidence="3">
    <location>
        <begin position="89"/>
        <end position="103"/>
    </location>
</feature>
<feature type="disulfide bond" evidence="3">
    <location>
        <begin position="302"/>
        <end position="317"/>
    </location>
</feature>
<evidence type="ECO:0000256" key="5">
    <source>
        <dbReference type="SAM" id="SignalP"/>
    </source>
</evidence>
<dbReference type="GO" id="GO:0008061">
    <property type="term" value="F:chitin binding"/>
    <property type="evidence" value="ECO:0007669"/>
    <property type="project" value="UniProtKB-UniRule"/>
</dbReference>
<feature type="region of interest" description="Disordered" evidence="4">
    <location>
        <begin position="125"/>
        <end position="179"/>
    </location>
</feature>
<dbReference type="Gene3D" id="3.30.60.10">
    <property type="entry name" value="Endochitinase-like"/>
    <property type="match status" value="3"/>
</dbReference>
<comment type="caution">
    <text evidence="7">The sequence shown here is derived from an EMBL/GenBank/DDBJ whole genome shotgun (WGS) entry which is preliminary data.</text>
</comment>
<dbReference type="AlphaFoldDB" id="A0AA39TZB5"/>
<dbReference type="Pfam" id="PF00187">
    <property type="entry name" value="Chitin_bind_1"/>
    <property type="match status" value="1"/>
</dbReference>
<dbReference type="PANTHER" id="PTHR47849:SF8">
    <property type="entry name" value="LECTIN"/>
    <property type="match status" value="1"/>
</dbReference>
<feature type="disulfide bond" evidence="3">
    <location>
        <begin position="84"/>
        <end position="96"/>
    </location>
</feature>
<feature type="compositionally biased region" description="Low complexity" evidence="4">
    <location>
        <begin position="241"/>
        <end position="288"/>
    </location>
</feature>
<keyword evidence="8" id="KW-1185">Reference proteome</keyword>
<feature type="disulfide bond" evidence="3">
    <location>
        <begin position="204"/>
        <end position="218"/>
    </location>
</feature>
<feature type="chain" id="PRO_5041280548" description="Chitin-binding type-1 domain-containing protein" evidence="5">
    <location>
        <begin position="21"/>
        <end position="347"/>
    </location>
</feature>
<keyword evidence="1 3" id="KW-0147">Chitin-binding</keyword>
<dbReference type="PROSITE" id="PS50941">
    <property type="entry name" value="CHIT_BIND_I_2"/>
    <property type="match status" value="3"/>
</dbReference>
<proteinExistence type="predicted"/>
<evidence type="ECO:0000313" key="8">
    <source>
        <dbReference type="Proteomes" id="UP001174934"/>
    </source>
</evidence>
<feature type="region of interest" description="Disordered" evidence="4">
    <location>
        <begin position="232"/>
        <end position="290"/>
    </location>
</feature>
<feature type="compositionally biased region" description="Low complexity" evidence="4">
    <location>
        <begin position="128"/>
        <end position="179"/>
    </location>
</feature>
<feature type="disulfide bond" evidence="3">
    <location>
        <begin position="316"/>
        <end position="330"/>
    </location>
</feature>
<evidence type="ECO:0000313" key="7">
    <source>
        <dbReference type="EMBL" id="KAK0612503.1"/>
    </source>
</evidence>
<sequence length="347" mass="34974">MRSAYISLAAAALCWSGVSANGFASGSDGMDEAVMVGHRLLLAGVGAAARPDNGTLRISQTQSANSQLELRQSGAQCGPQYGRCANDLCCSDYGFCGDSIDHCHPLFDCQTAYGVCGWPRPVAPPPTTSTTSTTSSSTTSTSTTTIPTTSTTSTTSTSTTTPSAPPTSTTSTAGPIPTGPLVVTTNGQCGNSTVCIGSPNFGPCCSQFFWCGSTLDFCGTGCKSEFGACSGSPGGPGGGSNTTTTTTSTSTTVVTTSTTSTSTPPVTTTTSTTSTTSTRTSTSASPTVTIPPGFVTSTNGQCGPGITCLGSTYGRCCSQFGWCGDSDQFCPPIVGCQPEYGYCDRAF</sequence>
<accession>A0AA39TZB5</accession>
<evidence type="ECO:0000256" key="4">
    <source>
        <dbReference type="SAM" id="MobiDB-lite"/>
    </source>
</evidence>
<feature type="domain" description="Chitin-binding type-1" evidence="6">
    <location>
        <begin position="74"/>
        <end position="118"/>
    </location>
</feature>
<keyword evidence="2 3" id="KW-1015">Disulfide bond</keyword>
<dbReference type="InterPro" id="IPR036861">
    <property type="entry name" value="Endochitinase-like_sf"/>
</dbReference>
<dbReference type="SUPFAM" id="SSF57016">
    <property type="entry name" value="Plant lectins/antimicrobial peptides"/>
    <property type="match status" value="3"/>
</dbReference>
<keyword evidence="5" id="KW-0732">Signal</keyword>